<accession>A0A8T6R601</accession>
<evidence type="ECO:0000256" key="2">
    <source>
        <dbReference type="SAM" id="Phobius"/>
    </source>
</evidence>
<dbReference type="Proteomes" id="UP000287866">
    <property type="component" value="Unassembled WGS sequence"/>
</dbReference>
<sequence>MTQQTAPAPTAGTAPAPPAPQGRHASTPTVPRGVALLGPLTMGSTPAALVRLRALSAAVVLLATALSALLLVLGWTANRAAAADTEQLIRAQSVKTDLLRADALATNAFLVGGQESPASRAAYDDALTSVTETIAAAARAQPADQQVLARLNADVLDYASTMELARANNRQGLPVGSAYLRDASGMLRSDLLPLTDALVTANSDRAEGAMGGQHPVLLVLVALVPLAVLLVVNQWLAGRFRRGVNVGLAVAALAVVAATVAAVAVAGTRASDNTVVRQNSYATVVDGADARTAGNDAKSDESLRLIARGSGQSFEDAWTAAAARVDTSLQAAGDATAQEAWQRYRERHAEIVDLDQRGNWDEAVRLATGGRPDSATAAFAEFDSAIATLVSQASGDATAALRGGTWQLLGAAVVWVLLGLAAAASAWRGLTVRLREYA</sequence>
<feature type="transmembrane region" description="Helical" evidence="2">
    <location>
        <begin position="54"/>
        <end position="75"/>
    </location>
</feature>
<feature type="compositionally biased region" description="Low complexity" evidence="1">
    <location>
        <begin position="1"/>
        <end position="14"/>
    </location>
</feature>
<evidence type="ECO:0000313" key="4">
    <source>
        <dbReference type="Proteomes" id="UP000287866"/>
    </source>
</evidence>
<dbReference type="EMBL" id="SAYU02000040">
    <property type="protein sequence ID" value="NHA68890.1"/>
    <property type="molecule type" value="Genomic_DNA"/>
</dbReference>
<keyword evidence="2" id="KW-0472">Membrane</keyword>
<evidence type="ECO:0000313" key="3">
    <source>
        <dbReference type="EMBL" id="NHA68890.1"/>
    </source>
</evidence>
<keyword evidence="4" id="KW-1185">Reference proteome</keyword>
<name>A0A8T6R601_9MICO</name>
<feature type="region of interest" description="Disordered" evidence="1">
    <location>
        <begin position="1"/>
        <end position="32"/>
    </location>
</feature>
<keyword evidence="2" id="KW-0812">Transmembrane</keyword>
<protein>
    <submittedName>
        <fullName evidence="3">Uncharacterized protein</fullName>
    </submittedName>
</protein>
<proteinExistence type="predicted"/>
<dbReference type="AlphaFoldDB" id="A0A8T6R601"/>
<feature type="transmembrane region" description="Helical" evidence="2">
    <location>
        <begin position="248"/>
        <end position="267"/>
    </location>
</feature>
<gene>
    <name evidence="3" type="ORF">EPD83_012630</name>
</gene>
<evidence type="ECO:0000256" key="1">
    <source>
        <dbReference type="SAM" id="MobiDB-lite"/>
    </source>
</evidence>
<feature type="transmembrane region" description="Helical" evidence="2">
    <location>
        <begin position="215"/>
        <end position="236"/>
    </location>
</feature>
<reference evidence="3" key="1">
    <citation type="submission" date="2020-03" db="EMBL/GenBank/DDBJ databases">
        <title>Phycicoccus flavus sp. nov., a novel endophytic actinobacterium isolated from branch of Kandelia candel.</title>
        <authorList>
            <person name="Tuo L."/>
        </authorList>
    </citation>
    <scope>NUCLEOTIDE SEQUENCE</scope>
    <source>
        <strain evidence="3">CMS6Z-2</strain>
    </source>
</reference>
<feature type="transmembrane region" description="Helical" evidence="2">
    <location>
        <begin position="408"/>
        <end position="427"/>
    </location>
</feature>
<comment type="caution">
    <text evidence="3">The sequence shown here is derived from an EMBL/GenBank/DDBJ whole genome shotgun (WGS) entry which is preliminary data.</text>
</comment>
<dbReference type="RefSeq" id="WP_165566657.1">
    <property type="nucleotide sequence ID" value="NZ_SAYU02000040.1"/>
</dbReference>
<keyword evidence="2" id="KW-1133">Transmembrane helix</keyword>
<organism evidence="3 4">
    <name type="scientific">Phycicoccus flavus</name>
    <dbReference type="NCBI Taxonomy" id="2502783"/>
    <lineage>
        <taxon>Bacteria</taxon>
        <taxon>Bacillati</taxon>
        <taxon>Actinomycetota</taxon>
        <taxon>Actinomycetes</taxon>
        <taxon>Micrococcales</taxon>
        <taxon>Intrasporangiaceae</taxon>
        <taxon>Phycicoccus</taxon>
    </lineage>
</organism>